<feature type="domain" description="Sulfatase N-terminal" evidence="7">
    <location>
        <begin position="148"/>
        <end position="319"/>
    </location>
</feature>
<dbReference type="OrthoDB" id="10012954at2759"/>
<reference evidence="9" key="2">
    <citation type="submission" date="2020-05" db="UniProtKB">
        <authorList>
            <consortium name="EnsemblMetazoa"/>
        </authorList>
    </citation>
    <scope>IDENTIFICATION</scope>
    <source>
        <strain evidence="9">JHB</strain>
    </source>
</reference>
<protein>
    <submittedName>
        <fullName evidence="8 9">Heparan n-sulfatase</fullName>
    </submittedName>
</protein>
<keyword evidence="10" id="KW-1185">Reference proteome</keyword>
<dbReference type="KEGG" id="cqu:CpipJ_CPIJ010201"/>
<keyword evidence="4" id="KW-0378">Hydrolase</keyword>
<dbReference type="InterPro" id="IPR024607">
    <property type="entry name" value="Sulfatase_CS"/>
</dbReference>
<dbReference type="Proteomes" id="UP000002320">
    <property type="component" value="Unassembled WGS sequence"/>
</dbReference>
<keyword evidence="3 6" id="KW-0732">Signal</keyword>
<dbReference type="VEuPathDB" id="VectorBase:CPIJ010201"/>
<dbReference type="GO" id="GO:0006027">
    <property type="term" value="P:glycosaminoglycan catabolic process"/>
    <property type="evidence" value="ECO:0007669"/>
    <property type="project" value="TreeGrafter"/>
</dbReference>
<feature type="chain" id="PRO_5011408547" evidence="6">
    <location>
        <begin position="23"/>
        <end position="351"/>
    </location>
</feature>
<evidence type="ECO:0000313" key="10">
    <source>
        <dbReference type="Proteomes" id="UP000002320"/>
    </source>
</evidence>
<dbReference type="STRING" id="7176.B0WU73"/>
<dbReference type="VEuPathDB" id="VectorBase:CQUJHB008000"/>
<dbReference type="Gene3D" id="3.40.720.10">
    <property type="entry name" value="Alkaline Phosphatase, subunit A"/>
    <property type="match status" value="2"/>
</dbReference>
<dbReference type="GO" id="GO:0016250">
    <property type="term" value="F:N-sulfoglucosamine sulfohydrolase activity"/>
    <property type="evidence" value="ECO:0007669"/>
    <property type="project" value="TreeGrafter"/>
</dbReference>
<evidence type="ECO:0000256" key="4">
    <source>
        <dbReference type="ARBA" id="ARBA00022801"/>
    </source>
</evidence>
<evidence type="ECO:0000313" key="9">
    <source>
        <dbReference type="EnsemblMetazoa" id="CPIJ010201-PA"/>
    </source>
</evidence>
<reference evidence="8" key="1">
    <citation type="submission" date="2007-03" db="EMBL/GenBank/DDBJ databases">
        <title>Annotation of Culex pipiens quinquefasciatus.</title>
        <authorList>
            <consortium name="The Broad Institute Genome Sequencing Platform"/>
            <person name="Atkinson P.W."/>
            <person name="Hemingway J."/>
            <person name="Christensen B.M."/>
            <person name="Higgs S."/>
            <person name="Kodira C."/>
            <person name="Hannick L."/>
            <person name="Megy K."/>
            <person name="O'Leary S."/>
            <person name="Pearson M."/>
            <person name="Haas B.J."/>
            <person name="Mauceli E."/>
            <person name="Wortman J.R."/>
            <person name="Lee N.H."/>
            <person name="Guigo R."/>
            <person name="Stanke M."/>
            <person name="Alvarado L."/>
            <person name="Amedeo P."/>
            <person name="Antoine C.H."/>
            <person name="Arensburger P."/>
            <person name="Bidwell S.L."/>
            <person name="Crawford M."/>
            <person name="Camaro F."/>
            <person name="Devon K."/>
            <person name="Engels R."/>
            <person name="Hammond M."/>
            <person name="Howarth C."/>
            <person name="Koehrsen M."/>
            <person name="Lawson D."/>
            <person name="Montgomery P."/>
            <person name="Nene V."/>
            <person name="Nusbaum C."/>
            <person name="Puiu D."/>
            <person name="Romero-Severson J."/>
            <person name="Severson D.W."/>
            <person name="Shumway M."/>
            <person name="Sisk P."/>
            <person name="Stolte C."/>
            <person name="Zeng Q."/>
            <person name="Eisenstadt E."/>
            <person name="Fraser-Liggett C."/>
            <person name="Strausberg R."/>
            <person name="Galagan J."/>
            <person name="Birren B."/>
            <person name="Collins F.H."/>
        </authorList>
    </citation>
    <scope>NUCLEOTIDE SEQUENCE [LARGE SCALE GENOMIC DNA]</scope>
    <source>
        <strain evidence="8">JHB</strain>
    </source>
</reference>
<organism>
    <name type="scientific">Culex quinquefasciatus</name>
    <name type="common">Southern house mosquito</name>
    <name type="synonym">Culex pungens</name>
    <dbReference type="NCBI Taxonomy" id="7176"/>
    <lineage>
        <taxon>Eukaryota</taxon>
        <taxon>Metazoa</taxon>
        <taxon>Ecdysozoa</taxon>
        <taxon>Arthropoda</taxon>
        <taxon>Hexapoda</taxon>
        <taxon>Insecta</taxon>
        <taxon>Pterygota</taxon>
        <taxon>Neoptera</taxon>
        <taxon>Endopterygota</taxon>
        <taxon>Diptera</taxon>
        <taxon>Nematocera</taxon>
        <taxon>Culicoidea</taxon>
        <taxon>Culicidae</taxon>
        <taxon>Culicinae</taxon>
        <taxon>Culicini</taxon>
        <taxon>Culex</taxon>
        <taxon>Culex</taxon>
    </lineage>
</organism>
<evidence type="ECO:0000313" key="8">
    <source>
        <dbReference type="EMBL" id="EDS34793.1"/>
    </source>
</evidence>
<dbReference type="InParanoid" id="B0WU73"/>
<accession>B0WU73</accession>
<proteinExistence type="inferred from homology"/>
<dbReference type="PANTHER" id="PTHR43108">
    <property type="entry name" value="N-ACETYLGLUCOSAMINE-6-SULFATASE FAMILY MEMBER"/>
    <property type="match status" value="1"/>
</dbReference>
<evidence type="ECO:0000256" key="2">
    <source>
        <dbReference type="ARBA" id="ARBA00008779"/>
    </source>
</evidence>
<dbReference type="InterPro" id="IPR017850">
    <property type="entry name" value="Alkaline_phosphatase_core_sf"/>
</dbReference>
<dbReference type="PANTHER" id="PTHR43108:SF6">
    <property type="entry name" value="N-SULPHOGLUCOSAMINE SULPHOHYDROLASE"/>
    <property type="match status" value="1"/>
</dbReference>
<dbReference type="PROSITE" id="PS00523">
    <property type="entry name" value="SULFATASE_1"/>
    <property type="match status" value="2"/>
</dbReference>
<sequence>MALPWPFRALIWFCTVVSVSFAHKNVLFMLADDGGFEMGAYRNRIVQTPYLDALAKQSLIFNNAYASVSSCSPSRASILTGMPEHQNGMYGLHNGVHNFDALGRVRSISTILGEAGSRPTSETTMALPWPFRALIWFCTVVSVSFAHKNVLFMLADDGGFEMGAYRNRIVQTPYLDALAKQSLIFNNAYASVSSCSPSRASILTGMPEHQNGMYGLHNGVHNFDALGRVRSISTILGEAGVRTGLIGKKHVGPGEVFKFDYERTEEQFSVNQVGRNITNIKLFVREFLRDAKDNPFFLMVSFHDPHRCGHITPQYGSFCERWGSGEEGMGLIPDWHPIYYVWDELILPYYT</sequence>
<evidence type="ECO:0000256" key="5">
    <source>
        <dbReference type="ARBA" id="ARBA00023180"/>
    </source>
</evidence>
<name>B0WU73_CULQU</name>
<dbReference type="HOGENOM" id="CLU_790514_0_0_1"/>
<keyword evidence="5" id="KW-0325">Glycoprotein</keyword>
<dbReference type="EnsemblMetazoa" id="CPIJ010201-RA">
    <property type="protein sequence ID" value="CPIJ010201-PA"/>
    <property type="gene ID" value="CPIJ010201"/>
</dbReference>
<feature type="signal peptide" evidence="6">
    <location>
        <begin position="1"/>
        <end position="22"/>
    </location>
</feature>
<dbReference type="Pfam" id="PF00884">
    <property type="entry name" value="Sulfatase"/>
    <property type="match status" value="2"/>
</dbReference>
<evidence type="ECO:0000256" key="3">
    <source>
        <dbReference type="ARBA" id="ARBA00022729"/>
    </source>
</evidence>
<dbReference type="InterPro" id="IPR000917">
    <property type="entry name" value="Sulfatase_N"/>
</dbReference>
<feature type="domain" description="Sulfatase N-terminal" evidence="7">
    <location>
        <begin position="24"/>
        <end position="116"/>
    </location>
</feature>
<gene>
    <name evidence="9" type="primary">6043262</name>
    <name evidence="8" type="ORF">CpipJ_CPIJ010201</name>
</gene>
<comment type="cofactor">
    <cofactor evidence="1">
        <name>Ca(2+)</name>
        <dbReference type="ChEBI" id="CHEBI:29108"/>
    </cofactor>
</comment>
<dbReference type="eggNOG" id="KOG3867">
    <property type="taxonomic scope" value="Eukaryota"/>
</dbReference>
<dbReference type="GO" id="GO:0030200">
    <property type="term" value="P:heparan sulfate proteoglycan catabolic process"/>
    <property type="evidence" value="ECO:0007669"/>
    <property type="project" value="TreeGrafter"/>
</dbReference>
<comment type="similarity">
    <text evidence="2">Belongs to the sulfatase family.</text>
</comment>
<dbReference type="AlphaFoldDB" id="B0WU73"/>
<evidence type="ECO:0000256" key="6">
    <source>
        <dbReference type="SAM" id="SignalP"/>
    </source>
</evidence>
<dbReference type="SUPFAM" id="SSF53649">
    <property type="entry name" value="Alkaline phosphatase-like"/>
    <property type="match status" value="2"/>
</dbReference>
<dbReference type="EMBL" id="DS232101">
    <property type="protein sequence ID" value="EDS34793.1"/>
    <property type="molecule type" value="Genomic_DNA"/>
</dbReference>
<evidence type="ECO:0000259" key="7">
    <source>
        <dbReference type="Pfam" id="PF00884"/>
    </source>
</evidence>
<evidence type="ECO:0000256" key="1">
    <source>
        <dbReference type="ARBA" id="ARBA00001913"/>
    </source>
</evidence>
<dbReference type="PROSITE" id="PS00149">
    <property type="entry name" value="SULFATASE_2"/>
    <property type="match status" value="1"/>
</dbReference>